<dbReference type="RefSeq" id="WP_377144406.1">
    <property type="nucleotide sequence ID" value="NZ_JBHTIA010000012.1"/>
</dbReference>
<feature type="domain" description="Tryptophan synthase beta chain-like PALP" evidence="12">
    <location>
        <begin position="95"/>
        <end position="400"/>
    </location>
</feature>
<dbReference type="SUPFAM" id="SSF53686">
    <property type="entry name" value="Tryptophan synthase beta subunit-like PLP-dependent enzymes"/>
    <property type="match status" value="1"/>
</dbReference>
<evidence type="ECO:0000256" key="3">
    <source>
        <dbReference type="ARBA" id="ARBA00005517"/>
    </source>
</evidence>
<evidence type="ECO:0000256" key="4">
    <source>
        <dbReference type="ARBA" id="ARBA00013028"/>
    </source>
</evidence>
<dbReference type="InterPro" id="IPR001926">
    <property type="entry name" value="TrpB-like_PALP"/>
</dbReference>
<dbReference type="InterPro" id="IPR036052">
    <property type="entry name" value="TrpB-like_PALP_sf"/>
</dbReference>
<reference evidence="14" key="1">
    <citation type="journal article" date="2019" name="Int. J. Syst. Evol. Microbiol.">
        <title>The Global Catalogue of Microorganisms (GCM) 10K type strain sequencing project: providing services to taxonomists for standard genome sequencing and annotation.</title>
        <authorList>
            <consortium name="The Broad Institute Genomics Platform"/>
            <consortium name="The Broad Institute Genome Sequencing Center for Infectious Disease"/>
            <person name="Wu L."/>
            <person name="Ma J."/>
        </authorList>
    </citation>
    <scope>NUCLEOTIDE SEQUENCE [LARGE SCALE GENOMIC DNA]</scope>
    <source>
        <strain evidence="14">CCUG 60742</strain>
    </source>
</reference>
<comment type="catalytic activity">
    <reaction evidence="10">
        <text>O-phospho-L-homoserine + H2O = L-threonine + phosphate</text>
        <dbReference type="Rhea" id="RHEA:10840"/>
        <dbReference type="ChEBI" id="CHEBI:15377"/>
        <dbReference type="ChEBI" id="CHEBI:43474"/>
        <dbReference type="ChEBI" id="CHEBI:57590"/>
        <dbReference type="ChEBI" id="CHEBI:57926"/>
        <dbReference type="EC" id="4.2.3.1"/>
    </reaction>
</comment>
<dbReference type="InterPro" id="IPR050147">
    <property type="entry name" value="Ser/Thr_Dehydratase"/>
</dbReference>
<dbReference type="Proteomes" id="UP001597073">
    <property type="component" value="Unassembled WGS sequence"/>
</dbReference>
<dbReference type="Gene3D" id="3.40.50.1100">
    <property type="match status" value="2"/>
</dbReference>
<evidence type="ECO:0000256" key="5">
    <source>
        <dbReference type="ARBA" id="ARBA00018679"/>
    </source>
</evidence>
<evidence type="ECO:0000256" key="2">
    <source>
        <dbReference type="ARBA" id="ARBA00004979"/>
    </source>
</evidence>
<dbReference type="Pfam" id="PF00291">
    <property type="entry name" value="PALP"/>
    <property type="match status" value="1"/>
</dbReference>
<dbReference type="NCBIfam" id="TIGR00260">
    <property type="entry name" value="thrC"/>
    <property type="match status" value="1"/>
</dbReference>
<evidence type="ECO:0000259" key="12">
    <source>
        <dbReference type="Pfam" id="PF00291"/>
    </source>
</evidence>
<name>A0ABW2ZJR0_9SPHI</name>
<comment type="similarity">
    <text evidence="3">Belongs to the threonine synthase family.</text>
</comment>
<evidence type="ECO:0000256" key="8">
    <source>
        <dbReference type="ARBA" id="ARBA00022898"/>
    </source>
</evidence>
<keyword evidence="14" id="KW-1185">Reference proteome</keyword>
<accession>A0ABW2ZJR0</accession>
<protein>
    <recommendedName>
        <fullName evidence="5 11">Threonine synthase</fullName>
        <ecNumber evidence="4 11">4.2.3.1</ecNumber>
    </recommendedName>
</protein>
<comment type="pathway">
    <text evidence="2">Amino-acid biosynthesis; L-threonine biosynthesis; L-threonine from L-aspartate: step 5/5.</text>
</comment>
<dbReference type="InterPro" id="IPR004450">
    <property type="entry name" value="Thr_synthase-like"/>
</dbReference>
<dbReference type="EC" id="4.2.3.1" evidence="4 11"/>
<organism evidence="13 14">
    <name type="scientific">Mucilaginibacter lutimaris</name>
    <dbReference type="NCBI Taxonomy" id="931629"/>
    <lineage>
        <taxon>Bacteria</taxon>
        <taxon>Pseudomonadati</taxon>
        <taxon>Bacteroidota</taxon>
        <taxon>Sphingobacteriia</taxon>
        <taxon>Sphingobacteriales</taxon>
        <taxon>Sphingobacteriaceae</taxon>
        <taxon>Mucilaginibacter</taxon>
    </lineage>
</organism>
<evidence type="ECO:0000256" key="9">
    <source>
        <dbReference type="ARBA" id="ARBA00023239"/>
    </source>
</evidence>
<keyword evidence="9 13" id="KW-0456">Lyase</keyword>
<dbReference type="PANTHER" id="PTHR48078">
    <property type="entry name" value="THREONINE DEHYDRATASE, MITOCHONDRIAL-RELATED"/>
    <property type="match status" value="1"/>
</dbReference>
<evidence type="ECO:0000313" key="14">
    <source>
        <dbReference type="Proteomes" id="UP001597073"/>
    </source>
</evidence>
<evidence type="ECO:0000256" key="6">
    <source>
        <dbReference type="ARBA" id="ARBA00022605"/>
    </source>
</evidence>
<evidence type="ECO:0000256" key="11">
    <source>
        <dbReference type="NCBIfam" id="TIGR00260"/>
    </source>
</evidence>
<evidence type="ECO:0000256" key="1">
    <source>
        <dbReference type="ARBA" id="ARBA00001933"/>
    </source>
</evidence>
<evidence type="ECO:0000256" key="7">
    <source>
        <dbReference type="ARBA" id="ARBA00022697"/>
    </source>
</evidence>
<dbReference type="PANTHER" id="PTHR48078:SF6">
    <property type="entry name" value="L-THREONINE DEHYDRATASE CATABOLIC TDCB"/>
    <property type="match status" value="1"/>
</dbReference>
<keyword evidence="7" id="KW-0791">Threonine biosynthesis</keyword>
<comment type="caution">
    <text evidence="13">The sequence shown here is derived from an EMBL/GenBank/DDBJ whole genome shotgun (WGS) entry which is preliminary data.</text>
</comment>
<dbReference type="EMBL" id="JBHTIA010000012">
    <property type="protein sequence ID" value="MFD0766460.1"/>
    <property type="molecule type" value="Genomic_DNA"/>
</dbReference>
<proteinExistence type="inferred from homology"/>
<evidence type="ECO:0000313" key="13">
    <source>
        <dbReference type="EMBL" id="MFD0766460.1"/>
    </source>
</evidence>
<comment type="cofactor">
    <cofactor evidence="1">
        <name>pyridoxal 5'-phosphate</name>
        <dbReference type="ChEBI" id="CHEBI:597326"/>
    </cofactor>
</comment>
<gene>
    <name evidence="13" type="ORF">ACFQZI_16485</name>
</gene>
<keyword evidence="6" id="KW-0028">Amino-acid biosynthesis</keyword>
<dbReference type="InterPro" id="IPR000634">
    <property type="entry name" value="Ser/Thr_deHydtase_PyrdxlP-BS"/>
</dbReference>
<dbReference type="GO" id="GO:0004795">
    <property type="term" value="F:threonine synthase activity"/>
    <property type="evidence" value="ECO:0007669"/>
    <property type="project" value="UniProtKB-EC"/>
</dbReference>
<evidence type="ECO:0000256" key="10">
    <source>
        <dbReference type="ARBA" id="ARBA00049144"/>
    </source>
</evidence>
<sequence>MHRLVNTLPAYNKMMAISTTITGQSRIINLECPACGAQYDASKPNTFCITDGCNSTLFAQYDLSRPLDKTILKDRPASMWRYRELLPVINAESIVTMGEGFTPIIPIKNLVKDTGGNKVFWKNEAGNPTGSFKARGIGMAVSKAKELGITSIATPTAGNAGGALAAYAARGAVKAIVYMPRLTPQVFKDECRLYGAELVEVDGNIADCGKLVAEGAEEHGWFQISTLKEPYRLEGKKTMGFEIAEQFNWDLPDVIFYPTGGGTGLIGIWKAFDELEQLGWIGSKRPRMVAVQSESCDGIVTAFNSGHSSAEFVDGGFTIANGLRVPKSFADKLILKVLRDSKGTAITVSDMEMNAGIKEIASHEGMLIAPEGAALWQAYKKLKSSGWINAGETVVLVNTGSGYKYLENI</sequence>
<dbReference type="NCBIfam" id="NF006050">
    <property type="entry name" value="PRK08197.1"/>
    <property type="match status" value="1"/>
</dbReference>
<dbReference type="PROSITE" id="PS00165">
    <property type="entry name" value="DEHYDRATASE_SER_THR"/>
    <property type="match status" value="1"/>
</dbReference>
<dbReference type="CDD" id="cd01563">
    <property type="entry name" value="Thr-synth_1"/>
    <property type="match status" value="1"/>
</dbReference>
<keyword evidence="8" id="KW-0663">Pyridoxal phosphate</keyword>